<dbReference type="PANTHER" id="PTHR43818">
    <property type="entry name" value="BCDNA.GH03377"/>
    <property type="match status" value="1"/>
</dbReference>
<dbReference type="PROSITE" id="PS51318">
    <property type="entry name" value="TAT"/>
    <property type="match status" value="1"/>
</dbReference>
<dbReference type="AlphaFoldDB" id="A0A3D8HAI1"/>
<dbReference type="GO" id="GO:0000166">
    <property type="term" value="F:nucleotide binding"/>
    <property type="evidence" value="ECO:0007669"/>
    <property type="project" value="InterPro"/>
</dbReference>
<dbReference type="Gene3D" id="3.30.360.10">
    <property type="entry name" value="Dihydrodipicolinate Reductase, domain 2"/>
    <property type="match status" value="1"/>
</dbReference>
<dbReference type="Proteomes" id="UP000256321">
    <property type="component" value="Unassembled WGS sequence"/>
</dbReference>
<accession>A0A3D8HAI1</accession>
<protein>
    <submittedName>
        <fullName evidence="4">Gfo/Idh/MocA family oxidoreductase</fullName>
    </submittedName>
</protein>
<feature type="domain" description="Gfo/Idh/MocA-like oxidoreductase N-terminal" evidence="1">
    <location>
        <begin position="41"/>
        <end position="159"/>
    </location>
</feature>
<dbReference type="Proteomes" id="UP000629596">
    <property type="component" value="Unassembled WGS sequence"/>
</dbReference>
<dbReference type="InterPro" id="IPR006311">
    <property type="entry name" value="TAT_signal"/>
</dbReference>
<dbReference type="SUPFAM" id="SSF55347">
    <property type="entry name" value="Glyceraldehyde-3-phosphate dehydrogenase-like, C-terminal domain"/>
    <property type="match status" value="1"/>
</dbReference>
<feature type="domain" description="Gfo/Idh/MocA-like oxidoreductase bacterial type C-terminal" evidence="2">
    <location>
        <begin position="204"/>
        <end position="261"/>
    </location>
</feature>
<dbReference type="InterPro" id="IPR050463">
    <property type="entry name" value="Gfo/Idh/MocA_oxidrdct_glycsds"/>
</dbReference>
<evidence type="ECO:0000313" key="3">
    <source>
        <dbReference type="EMBL" id="MBC8603283.1"/>
    </source>
</evidence>
<comment type="caution">
    <text evidence="4">The sequence shown here is derived from an EMBL/GenBank/DDBJ whole genome shotgun (WGS) entry which is preliminary data.</text>
</comment>
<reference evidence="3 6" key="2">
    <citation type="submission" date="2020-08" db="EMBL/GenBank/DDBJ databases">
        <title>Genome public.</title>
        <authorList>
            <person name="Liu C."/>
            <person name="Sun Q."/>
        </authorList>
    </citation>
    <scope>NUCLEOTIDE SEQUENCE [LARGE SCALE GENOMIC DNA]</scope>
    <source>
        <strain evidence="3 6">426_9</strain>
    </source>
</reference>
<dbReference type="InterPro" id="IPR000683">
    <property type="entry name" value="Gfo/Idh/MocA-like_OxRdtase_N"/>
</dbReference>
<proteinExistence type="predicted"/>
<dbReference type="InterPro" id="IPR036291">
    <property type="entry name" value="NAD(P)-bd_dom_sf"/>
</dbReference>
<organism evidence="4 5">
    <name type="scientific">Parabacteroides acidifaciens</name>
    <dbReference type="NCBI Taxonomy" id="2290935"/>
    <lineage>
        <taxon>Bacteria</taxon>
        <taxon>Pseudomonadati</taxon>
        <taxon>Bacteroidota</taxon>
        <taxon>Bacteroidia</taxon>
        <taxon>Bacteroidales</taxon>
        <taxon>Tannerellaceae</taxon>
        <taxon>Parabacteroides</taxon>
    </lineage>
</organism>
<dbReference type="InterPro" id="IPR043906">
    <property type="entry name" value="Gfo/Idh/MocA_OxRdtase_bact_C"/>
</dbReference>
<dbReference type="Pfam" id="PF01408">
    <property type="entry name" value="GFO_IDH_MocA"/>
    <property type="match status" value="1"/>
</dbReference>
<dbReference type="InterPro" id="IPR019546">
    <property type="entry name" value="TAT_signal_bac_arc"/>
</dbReference>
<dbReference type="PANTHER" id="PTHR43818:SF10">
    <property type="entry name" value="NADH-DEPENDENT DEHYDROGENASE-RELATED"/>
    <property type="match status" value="1"/>
</dbReference>
<dbReference type="EMBL" id="QREV01000052">
    <property type="protein sequence ID" value="RDU47993.1"/>
    <property type="molecule type" value="Genomic_DNA"/>
</dbReference>
<evidence type="ECO:0000259" key="2">
    <source>
        <dbReference type="Pfam" id="PF19051"/>
    </source>
</evidence>
<evidence type="ECO:0000313" key="5">
    <source>
        <dbReference type="Proteomes" id="UP000256321"/>
    </source>
</evidence>
<evidence type="ECO:0000313" key="6">
    <source>
        <dbReference type="Proteomes" id="UP000629596"/>
    </source>
</evidence>
<dbReference type="RefSeq" id="WP_115500774.1">
    <property type="nucleotide sequence ID" value="NZ_JACRTI010000052.1"/>
</dbReference>
<gene>
    <name evidence="4" type="ORF">DWU89_16740</name>
    <name evidence="3" type="ORF">H8784_16340</name>
</gene>
<reference evidence="4 5" key="1">
    <citation type="submission" date="2018-07" db="EMBL/GenBank/DDBJ databases">
        <title>Parabacteroides acidifaciens nov. sp., isolated from human feces.</title>
        <authorList>
            <person name="Wang Y.J."/>
        </authorList>
    </citation>
    <scope>NUCLEOTIDE SEQUENCE [LARGE SCALE GENOMIC DNA]</scope>
    <source>
        <strain evidence="4 5">426-9</strain>
    </source>
</reference>
<dbReference type="NCBIfam" id="TIGR01409">
    <property type="entry name" value="TAT_signal_seq"/>
    <property type="match status" value="1"/>
</dbReference>
<dbReference type="Gene3D" id="3.40.50.720">
    <property type="entry name" value="NAD(P)-binding Rossmann-like Domain"/>
    <property type="match status" value="1"/>
</dbReference>
<sequence length="494" mass="55065">MSNISRRSFLQRGAVAAAAFSIVPGSVLGKSHGYVAPTDKLNIAAVGIGGMGNANLKNMEKTENIVALCDIDWRYAKPVFDRHPNAKKYWDYRKMYDEMGKSFDAVLVATADHTHAIITADALTMGKHVYTQKPLTHSVYESRLLTKLAKKYNVATQMGNQGSSATDTDLVCEWIWNGEIGEVTKVECATNRPIWPQGLNAPEKADKIPSTLNWDLFTGPAKVRPYNKIYHPWNWRGWWDYGTGALGDMACHIMQPVFTSLNLGYPIKVQGSSTLLLADCAPNAQHVKMVFPARDNMPKVGLPEVEVHWYDGGMMPDRPEGFPDGMELMGPGGGLCIFHGTKDTLICGCYGQKPWLLSGRVPNAPKVCRRVENAMGGGHEQDWIRACKESPSSRVMTKSDFSMSGPMNEMVVMGVLAIRLQTLNKELLWDGPNMKFTNIKDDEVIKIIKKDDFKIVDGDPKFNKIWTDPVPAKQFAEELIKHNYREGWNLPAMP</sequence>
<evidence type="ECO:0000259" key="1">
    <source>
        <dbReference type="Pfam" id="PF01408"/>
    </source>
</evidence>
<keyword evidence="6" id="KW-1185">Reference proteome</keyword>
<dbReference type="Pfam" id="PF19051">
    <property type="entry name" value="GFO_IDH_MocA_C2"/>
    <property type="match status" value="1"/>
</dbReference>
<evidence type="ECO:0000313" key="4">
    <source>
        <dbReference type="EMBL" id="RDU47993.1"/>
    </source>
</evidence>
<dbReference type="SUPFAM" id="SSF51735">
    <property type="entry name" value="NAD(P)-binding Rossmann-fold domains"/>
    <property type="match status" value="1"/>
</dbReference>
<dbReference type="EMBL" id="JACRTI010000052">
    <property type="protein sequence ID" value="MBC8603283.1"/>
    <property type="molecule type" value="Genomic_DNA"/>
</dbReference>
<name>A0A3D8HAI1_9BACT</name>